<evidence type="ECO:0000256" key="1">
    <source>
        <dbReference type="HAMAP-Rule" id="MF_00652"/>
    </source>
</evidence>
<evidence type="ECO:0000313" key="3">
    <source>
        <dbReference type="Proteomes" id="UP001597044"/>
    </source>
</evidence>
<dbReference type="InterPro" id="IPR005583">
    <property type="entry name" value="YaaA"/>
</dbReference>
<sequence>MLIIVSPAKTLDYETPLPAFVAPTQPQYVSEAAELIDVLKEKTPAEIASLMSLSDKLASLNVARYNEWQPLFSAPEARPALFAFKGDVYTGLDVSRFSADDLIQAQQHLRILSGLYGLLRPLDYMRPYRLEMGTDLNNPRGKNLYEFWGDQLTEAVNTAVAEQGDEVLVNLASQEYFRAIQPKKLQGRLITPQFRDEKNGQFKIISFFAKKARGRMAAWLIQERISTPEALLDFDIDGYRYDAALSRPESPVFTRSEADKDAAA</sequence>
<dbReference type="RefSeq" id="WP_340676392.1">
    <property type="nucleotide sequence ID" value="NZ_JBHTIT010000001.1"/>
</dbReference>
<dbReference type="Pfam" id="PF03883">
    <property type="entry name" value="H2O2_YaaD"/>
    <property type="match status" value="1"/>
</dbReference>
<dbReference type="Proteomes" id="UP001597044">
    <property type="component" value="Unassembled WGS sequence"/>
</dbReference>
<evidence type="ECO:0000313" key="2">
    <source>
        <dbReference type="EMBL" id="MFD0949852.1"/>
    </source>
</evidence>
<keyword evidence="3" id="KW-1185">Reference proteome</keyword>
<reference evidence="3" key="1">
    <citation type="journal article" date="2019" name="Int. J. Syst. Evol. Microbiol.">
        <title>The Global Catalogue of Microorganisms (GCM) 10K type strain sequencing project: providing services to taxonomists for standard genome sequencing and annotation.</title>
        <authorList>
            <consortium name="The Broad Institute Genomics Platform"/>
            <consortium name="The Broad Institute Genome Sequencing Center for Infectious Disease"/>
            <person name="Wu L."/>
            <person name="Ma J."/>
        </authorList>
    </citation>
    <scope>NUCLEOTIDE SEQUENCE [LARGE SCALE GENOMIC DNA]</scope>
    <source>
        <strain evidence="3">CCUG 63419</strain>
    </source>
</reference>
<dbReference type="PANTHER" id="PTHR30283">
    <property type="entry name" value="PEROXIDE STRESS RESPONSE PROTEIN YAAA"/>
    <property type="match status" value="1"/>
</dbReference>
<dbReference type="NCBIfam" id="NF002542">
    <property type="entry name" value="PRK02101.1-3"/>
    <property type="match status" value="1"/>
</dbReference>
<name>A0ABW3HI24_9GAMM</name>
<comment type="caution">
    <text evidence="2">The sequence shown here is derived from an EMBL/GenBank/DDBJ whole genome shotgun (WGS) entry which is preliminary data.</text>
</comment>
<dbReference type="PANTHER" id="PTHR30283:SF4">
    <property type="entry name" value="PEROXIDE STRESS RESISTANCE PROTEIN YAAA"/>
    <property type="match status" value="1"/>
</dbReference>
<dbReference type="NCBIfam" id="NF002541">
    <property type="entry name" value="PRK02101.1-1"/>
    <property type="match status" value="1"/>
</dbReference>
<accession>A0ABW3HI24</accession>
<dbReference type="HAMAP" id="MF_00652">
    <property type="entry name" value="UPF0246"/>
    <property type="match status" value="1"/>
</dbReference>
<dbReference type="EMBL" id="JBHTIT010000001">
    <property type="protein sequence ID" value="MFD0949852.1"/>
    <property type="molecule type" value="Genomic_DNA"/>
</dbReference>
<gene>
    <name evidence="2" type="primary">yaaA</name>
    <name evidence="2" type="ORF">ACFQ0F_05540</name>
</gene>
<comment type="similarity">
    <text evidence="1">Belongs to the UPF0246 family.</text>
</comment>
<organism evidence="2 3">
    <name type="scientific">Paraperlucidibaca wandonensis</name>
    <dbReference type="NCBI Taxonomy" id="1268273"/>
    <lineage>
        <taxon>Bacteria</taxon>
        <taxon>Pseudomonadati</taxon>
        <taxon>Pseudomonadota</taxon>
        <taxon>Gammaproteobacteria</taxon>
        <taxon>Moraxellales</taxon>
        <taxon>Moraxellaceae</taxon>
        <taxon>Paraperlucidibaca</taxon>
    </lineage>
</organism>
<protein>
    <recommendedName>
        <fullName evidence="1">UPF0246 protein ACFQ0F_05540</fullName>
    </recommendedName>
</protein>
<proteinExistence type="inferred from homology"/>